<comment type="caution">
    <text evidence="2">The sequence shown here is derived from an EMBL/GenBank/DDBJ whole genome shotgun (WGS) entry which is preliminary data.</text>
</comment>
<protein>
    <recommendedName>
        <fullName evidence="1">HAT C-terminal dimerisation domain-containing protein</fullName>
    </recommendedName>
</protein>
<dbReference type="GO" id="GO:0006357">
    <property type="term" value="P:regulation of transcription by RNA polymerase II"/>
    <property type="evidence" value="ECO:0007669"/>
    <property type="project" value="TreeGrafter"/>
</dbReference>
<accession>A0A2Z6S449</accession>
<reference evidence="2 3" key="1">
    <citation type="submission" date="2017-11" db="EMBL/GenBank/DDBJ databases">
        <title>The genome of Rhizophagus clarus HR1 reveals common genetic basis of auxotrophy among arbuscular mycorrhizal fungi.</title>
        <authorList>
            <person name="Kobayashi Y."/>
        </authorList>
    </citation>
    <scope>NUCLEOTIDE SEQUENCE [LARGE SCALE GENOMIC DNA]</scope>
    <source>
        <strain evidence="2 3">HR1</strain>
    </source>
</reference>
<keyword evidence="3" id="KW-1185">Reference proteome</keyword>
<dbReference type="PANTHER" id="PTHR46169">
    <property type="entry name" value="DNA REPLICATION-RELATED ELEMENT FACTOR, ISOFORM A"/>
    <property type="match status" value="1"/>
</dbReference>
<gene>
    <name evidence="2" type="ORF">RclHR1_05390012</name>
</gene>
<organism evidence="2 3">
    <name type="scientific">Rhizophagus clarus</name>
    <dbReference type="NCBI Taxonomy" id="94130"/>
    <lineage>
        <taxon>Eukaryota</taxon>
        <taxon>Fungi</taxon>
        <taxon>Fungi incertae sedis</taxon>
        <taxon>Mucoromycota</taxon>
        <taxon>Glomeromycotina</taxon>
        <taxon>Glomeromycetes</taxon>
        <taxon>Glomerales</taxon>
        <taxon>Glomeraceae</taxon>
        <taxon>Rhizophagus</taxon>
    </lineage>
</organism>
<dbReference type="EMBL" id="BEXD01003914">
    <property type="protein sequence ID" value="GBC03890.1"/>
    <property type="molecule type" value="Genomic_DNA"/>
</dbReference>
<dbReference type="GO" id="GO:0005634">
    <property type="term" value="C:nucleus"/>
    <property type="evidence" value="ECO:0007669"/>
    <property type="project" value="TreeGrafter"/>
</dbReference>
<dbReference type="PANTHER" id="PTHR46169:SF29">
    <property type="entry name" value="DNA REPLICATION-RELATED ELEMENT FACTOR, ISOFORM A"/>
    <property type="match status" value="1"/>
</dbReference>
<dbReference type="Pfam" id="PF05699">
    <property type="entry name" value="Dimer_Tnp_hAT"/>
    <property type="match status" value="1"/>
</dbReference>
<dbReference type="GO" id="GO:0046983">
    <property type="term" value="F:protein dimerization activity"/>
    <property type="evidence" value="ECO:0007669"/>
    <property type="project" value="InterPro"/>
</dbReference>
<name>A0A2Z6S449_9GLOM</name>
<dbReference type="InterPro" id="IPR012337">
    <property type="entry name" value="RNaseH-like_sf"/>
</dbReference>
<evidence type="ECO:0000313" key="2">
    <source>
        <dbReference type="EMBL" id="GBC03890.1"/>
    </source>
</evidence>
<evidence type="ECO:0000259" key="1">
    <source>
        <dbReference type="Pfam" id="PF05699"/>
    </source>
</evidence>
<dbReference type="InterPro" id="IPR008906">
    <property type="entry name" value="HATC_C_dom"/>
</dbReference>
<dbReference type="SUPFAM" id="SSF53098">
    <property type="entry name" value="Ribonuclease H-like"/>
    <property type="match status" value="1"/>
</dbReference>
<feature type="domain" description="HAT C-terminal dimerisation" evidence="1">
    <location>
        <begin position="165"/>
        <end position="222"/>
    </location>
</feature>
<proteinExistence type="predicted"/>
<dbReference type="InterPro" id="IPR052717">
    <property type="entry name" value="Vacuolar_transposase_reg"/>
</dbReference>
<dbReference type="AlphaFoldDB" id="A0A2Z6S449"/>
<sequence length="252" mass="29497">MEELVNLLRLFEEAITFLSNGNYIMLSLMHLIISTIKSIFESDDSLLDEDENEIEDFFNIFTILDNEEEESDEKELLESEKDQIICLIQDELNFANQVRNPLLEDNSNNENQEINDMEVIEQTGESAVINILIEGLRNLYCQKEKNTLFSHIFSNSSNTNTLENELTQYVSIKCVNSNVDLCKWWVEKKILFLSLFDFTQKYFHIPATSISSERLFQILKTIFQLIKHTLTPSFSQYGIFKEKYKSNGYIFT</sequence>
<dbReference type="Proteomes" id="UP000247702">
    <property type="component" value="Unassembled WGS sequence"/>
</dbReference>
<evidence type="ECO:0000313" key="3">
    <source>
        <dbReference type="Proteomes" id="UP000247702"/>
    </source>
</evidence>